<evidence type="ECO:0000259" key="2">
    <source>
        <dbReference type="PROSITE" id="PS50802"/>
    </source>
</evidence>
<evidence type="ECO:0000313" key="3">
    <source>
        <dbReference type="EMBL" id="PPQ75137.1"/>
    </source>
</evidence>
<dbReference type="InterPro" id="IPR003323">
    <property type="entry name" value="OTU_dom"/>
</dbReference>
<feature type="region of interest" description="Disordered" evidence="1">
    <location>
        <begin position="378"/>
        <end position="410"/>
    </location>
</feature>
<organism evidence="3 4">
    <name type="scientific">Panaeolus cyanescens</name>
    <dbReference type="NCBI Taxonomy" id="181874"/>
    <lineage>
        <taxon>Eukaryota</taxon>
        <taxon>Fungi</taxon>
        <taxon>Dikarya</taxon>
        <taxon>Basidiomycota</taxon>
        <taxon>Agaricomycotina</taxon>
        <taxon>Agaricomycetes</taxon>
        <taxon>Agaricomycetidae</taxon>
        <taxon>Agaricales</taxon>
        <taxon>Agaricineae</taxon>
        <taxon>Galeropsidaceae</taxon>
        <taxon>Panaeolus</taxon>
    </lineage>
</organism>
<proteinExistence type="predicted"/>
<feature type="compositionally biased region" description="Polar residues" evidence="1">
    <location>
        <begin position="575"/>
        <end position="620"/>
    </location>
</feature>
<feature type="compositionally biased region" description="Acidic residues" evidence="1">
    <location>
        <begin position="180"/>
        <end position="211"/>
    </location>
</feature>
<comment type="caution">
    <text evidence="3">The sequence shown here is derived from an EMBL/GenBank/DDBJ whole genome shotgun (WGS) entry which is preliminary data.</text>
</comment>
<feature type="compositionally biased region" description="Polar residues" evidence="1">
    <location>
        <begin position="263"/>
        <end position="272"/>
    </location>
</feature>
<dbReference type="PANTHER" id="PTHR12419">
    <property type="entry name" value="OTU DOMAIN CONTAINING PROTEIN"/>
    <property type="match status" value="1"/>
</dbReference>
<feature type="region of interest" description="Disordered" evidence="1">
    <location>
        <begin position="531"/>
        <end position="729"/>
    </location>
</feature>
<dbReference type="Pfam" id="PF02338">
    <property type="entry name" value="OTU"/>
    <property type="match status" value="1"/>
</dbReference>
<feature type="compositionally biased region" description="Basic and acidic residues" evidence="1">
    <location>
        <begin position="789"/>
        <end position="799"/>
    </location>
</feature>
<dbReference type="STRING" id="181874.A0A409W9E6"/>
<dbReference type="InterPro" id="IPR038765">
    <property type="entry name" value="Papain-like_cys_pep_sf"/>
</dbReference>
<feature type="compositionally biased region" description="Basic residues" evidence="1">
    <location>
        <begin position="380"/>
        <end position="394"/>
    </location>
</feature>
<feature type="region of interest" description="Disordered" evidence="1">
    <location>
        <begin position="175"/>
        <end position="212"/>
    </location>
</feature>
<accession>A0A409W9E6</accession>
<dbReference type="AlphaFoldDB" id="A0A409W9E6"/>
<reference evidence="3 4" key="1">
    <citation type="journal article" date="2018" name="Evol. Lett.">
        <title>Horizontal gene cluster transfer increased hallucinogenic mushroom diversity.</title>
        <authorList>
            <person name="Reynolds H.T."/>
            <person name="Vijayakumar V."/>
            <person name="Gluck-Thaler E."/>
            <person name="Korotkin H.B."/>
            <person name="Matheny P.B."/>
            <person name="Slot J.C."/>
        </authorList>
    </citation>
    <scope>NUCLEOTIDE SEQUENCE [LARGE SCALE GENOMIC DNA]</scope>
    <source>
        <strain evidence="3 4">2629</strain>
    </source>
</reference>
<dbReference type="SUPFAM" id="SSF54001">
    <property type="entry name" value="Cysteine proteinases"/>
    <property type="match status" value="1"/>
</dbReference>
<feature type="region of interest" description="Disordered" evidence="1">
    <location>
        <begin position="248"/>
        <end position="313"/>
    </location>
</feature>
<sequence>LLSLPSSDSSSNLNASLTHQLQLLGLYAAPTLGDGNCLFRSLSDQVYGTPEKHAQVRREICDWIEKYGERYEGFVEGEGSGDDGDNGRGRRRREKAGGKGKEQGKGKALESYLRNMRENATYGGHMELSAFAHMTRRNVKVIQPGLVYVIEWDAWGGFEEHVDLVNAMAASSGAQMGGYEGEDGDEESDLTDSDESGDDGDEEWNGDDETREVEVEMSVAKAAMGGALGGIGAGLDSLSSLTSISTASTSTLNGNDSKEGSEVPNSTASTTMGAGGSPLSTPRRPTRSSLPLGSGNLNESVKGKGKDKDEAGKEKIKMGKGYYYLEEVTSDEEDGEERRVMDVEGVVGGAKVGDEVEAHRVEGVPKEVKMEVDADVKVVKKERKEKKRKEKKKPVQVQQPPRSKRESGGPTVYVAYHDWEHFSSIRNLRGPHVGLPNVQEMPAQSVMDAVDEDMEGEQQVHNMTPKERERERKREERKEKERRDAERRKRKEERRAKEREERALEIAREKERAANGLTSGVKIMLKLPRSGASSLSGSATPAIADSKAVGCGPPDVAPADPSLVPLPDSRDMTPLSGSLASQNQQDLDLSLTPTAVQPSQPLATRTSNLGSCSIPRSSTPHLVADRTQYRSPKRSFDESSASGGEEASGREGREGMKRSRRVVEEIIGGASAADMDVDADADVDVDGYADAEGGDTPGLSAPGSSSSASETSSEVASELSEGAGNGFGSARVHAKDATITPASVDASGTSAHVNGSGAKPVSSVSLPDSSMRDMSKGVESPKAVRKQHPYGDGEKQLTRRERKALGLPKHGSGGAVSAGKIVIPGGRFKGRMAAQAAANARAAAASTAGHGGVRVSGEGEDSEEWRRNGTGRLDVRGFRELKI</sequence>
<gene>
    <name evidence="3" type="ORF">CVT24_010099</name>
</gene>
<dbReference type="GO" id="GO:0016579">
    <property type="term" value="P:protein deubiquitination"/>
    <property type="evidence" value="ECO:0007669"/>
    <property type="project" value="TreeGrafter"/>
</dbReference>
<feature type="region of interest" description="Disordered" evidence="1">
    <location>
        <begin position="75"/>
        <end position="108"/>
    </location>
</feature>
<feature type="region of interest" description="Disordered" evidence="1">
    <location>
        <begin position="430"/>
        <end position="502"/>
    </location>
</feature>
<feature type="compositionally biased region" description="Basic and acidic residues" evidence="1">
    <location>
        <begin position="95"/>
        <end position="108"/>
    </location>
</feature>
<name>A0A409W9E6_9AGAR</name>
<feature type="compositionally biased region" description="Basic and acidic residues" evidence="1">
    <location>
        <begin position="647"/>
        <end position="664"/>
    </location>
</feature>
<feature type="compositionally biased region" description="Basic and acidic residues" evidence="1">
    <location>
        <begin position="464"/>
        <end position="502"/>
    </location>
</feature>
<protein>
    <recommendedName>
        <fullName evidence="2">OTU domain-containing protein</fullName>
    </recommendedName>
</protein>
<feature type="compositionally biased region" description="Low complexity" evidence="1">
    <location>
        <begin position="697"/>
        <end position="721"/>
    </location>
</feature>
<dbReference type="PROSITE" id="PS50802">
    <property type="entry name" value="OTU"/>
    <property type="match status" value="1"/>
</dbReference>
<feature type="compositionally biased region" description="Acidic residues" evidence="1">
    <location>
        <begin position="675"/>
        <end position="693"/>
    </location>
</feature>
<evidence type="ECO:0000313" key="4">
    <source>
        <dbReference type="Proteomes" id="UP000284842"/>
    </source>
</evidence>
<feature type="region of interest" description="Disordered" evidence="1">
    <location>
        <begin position="741"/>
        <end position="800"/>
    </location>
</feature>
<dbReference type="Proteomes" id="UP000284842">
    <property type="component" value="Unassembled WGS sequence"/>
</dbReference>
<feature type="compositionally biased region" description="Polar residues" evidence="1">
    <location>
        <begin position="287"/>
        <end position="299"/>
    </location>
</feature>
<feature type="non-terminal residue" evidence="3">
    <location>
        <position position="1"/>
    </location>
</feature>
<feature type="domain" description="OTU" evidence="2">
    <location>
        <begin position="26"/>
        <end position="168"/>
    </location>
</feature>
<dbReference type="Gene3D" id="3.90.70.80">
    <property type="match status" value="1"/>
</dbReference>
<dbReference type="EMBL" id="NHTK01005698">
    <property type="protein sequence ID" value="PPQ75137.1"/>
    <property type="molecule type" value="Genomic_DNA"/>
</dbReference>
<evidence type="ECO:0000256" key="1">
    <source>
        <dbReference type="SAM" id="MobiDB-lite"/>
    </source>
</evidence>
<feature type="region of interest" description="Disordered" evidence="1">
    <location>
        <begin position="845"/>
        <end position="868"/>
    </location>
</feature>
<dbReference type="PANTHER" id="PTHR12419:SF7">
    <property type="entry name" value="OTU DOMAIN-CONTAINING PROTEIN 3"/>
    <property type="match status" value="1"/>
</dbReference>
<dbReference type="GO" id="GO:0004843">
    <property type="term" value="F:cysteine-type deubiquitinase activity"/>
    <property type="evidence" value="ECO:0007669"/>
    <property type="project" value="TreeGrafter"/>
</dbReference>
<dbReference type="OrthoDB" id="415023at2759"/>
<keyword evidence="4" id="KW-1185">Reference proteome</keyword>
<dbReference type="InterPro" id="IPR050704">
    <property type="entry name" value="Peptidase_C85-like"/>
</dbReference>
<feature type="compositionally biased region" description="Basic and acidic residues" evidence="1">
    <location>
        <begin position="301"/>
        <end position="313"/>
    </location>
</feature>
<dbReference type="InParanoid" id="A0A409W9E6"/>
<dbReference type="CDD" id="cd22756">
    <property type="entry name" value="OTU_OTUD3-like"/>
    <property type="match status" value="1"/>
</dbReference>